<reference evidence="7 8" key="1">
    <citation type="submission" date="2023-11" db="EMBL/GenBank/DDBJ databases">
        <title>Plant-associative lifestyle of Vibrio porteresiae and its evolutionary dynamics.</title>
        <authorList>
            <person name="Rameshkumar N."/>
            <person name="Kirti K."/>
        </authorList>
    </citation>
    <scope>NUCLEOTIDE SEQUENCE [LARGE SCALE GENOMIC DNA]</scope>
    <source>
        <strain evidence="7 8">MSSRF60</strain>
    </source>
</reference>
<dbReference type="InterPro" id="IPR004089">
    <property type="entry name" value="MCPsignal_dom"/>
</dbReference>
<protein>
    <submittedName>
        <fullName evidence="7">Methyl-accepting chemotaxis protein</fullName>
    </submittedName>
</protein>
<dbReference type="PROSITE" id="PS50885">
    <property type="entry name" value="HAMP"/>
    <property type="match status" value="1"/>
</dbReference>
<dbReference type="CDD" id="cd06225">
    <property type="entry name" value="HAMP"/>
    <property type="match status" value="1"/>
</dbReference>
<dbReference type="RefSeq" id="WP_171137647.1">
    <property type="nucleotide sequence ID" value="NZ_AP024893.1"/>
</dbReference>
<evidence type="ECO:0000313" key="8">
    <source>
        <dbReference type="Proteomes" id="UP001272325"/>
    </source>
</evidence>
<dbReference type="EMBL" id="JAWRCN010000001">
    <property type="protein sequence ID" value="MDW6017264.1"/>
    <property type="molecule type" value="Genomic_DNA"/>
</dbReference>
<keyword evidence="2 4" id="KW-0807">Transducer</keyword>
<feature type="domain" description="HAMP" evidence="6">
    <location>
        <begin position="214"/>
        <end position="268"/>
    </location>
</feature>
<dbReference type="InterPro" id="IPR003660">
    <property type="entry name" value="HAMP_dom"/>
</dbReference>
<gene>
    <name evidence="7" type="ORF">SBW85_05680</name>
</gene>
<organism evidence="7 8">
    <name type="scientific">Vibrio plantisponsor</name>
    <dbReference type="NCBI Taxonomy" id="664643"/>
    <lineage>
        <taxon>Bacteria</taxon>
        <taxon>Pseudomonadati</taxon>
        <taxon>Pseudomonadota</taxon>
        <taxon>Gammaproteobacteria</taxon>
        <taxon>Vibrionales</taxon>
        <taxon>Vibrionaceae</taxon>
        <taxon>Vibrio</taxon>
    </lineage>
</organism>
<evidence type="ECO:0000256" key="3">
    <source>
        <dbReference type="ARBA" id="ARBA00029447"/>
    </source>
</evidence>
<dbReference type="Pfam" id="PF00015">
    <property type="entry name" value="MCPsignal"/>
    <property type="match status" value="1"/>
</dbReference>
<accession>A0ABU4IJ21</accession>
<evidence type="ECO:0000259" key="6">
    <source>
        <dbReference type="PROSITE" id="PS50885"/>
    </source>
</evidence>
<sequence length="545" mass="59247">MFKNLTLKQKLILPLTFIVLLLVSTSTVIVLTSSKQSVLTDTLNEKVIPNLFVLEDAYRDLYQATSAIQGLALADNQTEIEHHLFEFKENAYKAIPRMRKSVELVDQGIMPVAYQSEVQHLIKLGEKWLTSYEAMVKQQPVNWERYYEQNSKEFDELFSAVRVQLNVVKGAMESKQSELEKDIATAAHLADLVIKGGTAVVSIAALAMVLLLVRTIVTPVKSIHKAMEQIATGDGDLRQRIEVNSKDEIGQLAGSFNLFVSKIQTTVAQVVESSNALQREIGNLQTLTSNIENSTTHQQKDSEVVAAAVHEMQTTSRSVSDNAQEAANASQIANQELLNTNVILESSVDSIRQLANEIGRASTVINNLDRDVSNIASVVDVIQGIAEQTNLLALNAAIEAARAGEQGRGFAVVADEVRSLASRTQQSTGEIQAMIERLQVGAEQAVEAMASSTKSGDNTIIQAGKASHALSEILNAISLMNEMNTHIATAASQQSTVSDEVNSNVQGIADSSRAIVDIVEQAQRALTLLREQGGKLDGQVSQFKV</sequence>
<dbReference type="Proteomes" id="UP001272325">
    <property type="component" value="Unassembled WGS sequence"/>
</dbReference>
<evidence type="ECO:0000313" key="7">
    <source>
        <dbReference type="EMBL" id="MDW6017264.1"/>
    </source>
</evidence>
<evidence type="ECO:0000256" key="4">
    <source>
        <dbReference type="PROSITE-ProRule" id="PRU00284"/>
    </source>
</evidence>
<evidence type="ECO:0000259" key="5">
    <source>
        <dbReference type="PROSITE" id="PS50111"/>
    </source>
</evidence>
<dbReference type="SMART" id="SM00304">
    <property type="entry name" value="HAMP"/>
    <property type="match status" value="1"/>
</dbReference>
<dbReference type="Pfam" id="PF00672">
    <property type="entry name" value="HAMP"/>
    <property type="match status" value="1"/>
</dbReference>
<feature type="domain" description="Methyl-accepting transducer" evidence="5">
    <location>
        <begin position="273"/>
        <end position="509"/>
    </location>
</feature>
<dbReference type="PANTHER" id="PTHR32089">
    <property type="entry name" value="METHYL-ACCEPTING CHEMOTAXIS PROTEIN MCPB"/>
    <property type="match status" value="1"/>
</dbReference>
<evidence type="ECO:0000256" key="2">
    <source>
        <dbReference type="ARBA" id="ARBA00023224"/>
    </source>
</evidence>
<comment type="similarity">
    <text evidence="3">Belongs to the methyl-accepting chemotaxis (MCP) protein family.</text>
</comment>
<dbReference type="Gene3D" id="1.10.287.950">
    <property type="entry name" value="Methyl-accepting chemotaxis protein"/>
    <property type="match status" value="1"/>
</dbReference>
<dbReference type="CDD" id="cd11386">
    <property type="entry name" value="MCP_signal"/>
    <property type="match status" value="1"/>
</dbReference>
<name>A0ABU4IJ21_9VIBR</name>
<dbReference type="PROSITE" id="PS50111">
    <property type="entry name" value="CHEMOTAXIS_TRANSDUC_2"/>
    <property type="match status" value="1"/>
</dbReference>
<proteinExistence type="inferred from homology"/>
<comment type="caution">
    <text evidence="7">The sequence shown here is derived from an EMBL/GenBank/DDBJ whole genome shotgun (WGS) entry which is preliminary data.</text>
</comment>
<dbReference type="SUPFAM" id="SSF58104">
    <property type="entry name" value="Methyl-accepting chemotaxis protein (MCP) signaling domain"/>
    <property type="match status" value="1"/>
</dbReference>
<dbReference type="PANTHER" id="PTHR32089:SF112">
    <property type="entry name" value="LYSOZYME-LIKE PROTEIN-RELATED"/>
    <property type="match status" value="1"/>
</dbReference>
<keyword evidence="8" id="KW-1185">Reference proteome</keyword>
<comment type="subcellular location">
    <subcellularLocation>
        <location evidence="1">Membrane</location>
    </subcellularLocation>
</comment>
<dbReference type="SMART" id="SM00283">
    <property type="entry name" value="MA"/>
    <property type="match status" value="1"/>
</dbReference>
<evidence type="ECO:0000256" key="1">
    <source>
        <dbReference type="ARBA" id="ARBA00004370"/>
    </source>
</evidence>